<evidence type="ECO:0000259" key="14">
    <source>
        <dbReference type="Pfam" id="PF00593"/>
    </source>
</evidence>
<evidence type="ECO:0000259" key="15">
    <source>
        <dbReference type="Pfam" id="PF07715"/>
    </source>
</evidence>
<comment type="subcellular location">
    <subcellularLocation>
        <location evidence="1 11">Cell outer membrane</location>
        <topology evidence="1 11">Multi-pass membrane protein</topology>
    </subcellularLocation>
</comment>
<evidence type="ECO:0000256" key="2">
    <source>
        <dbReference type="ARBA" id="ARBA00022448"/>
    </source>
</evidence>
<dbReference type="HOGENOM" id="CLU_008287_15_0_5"/>
<evidence type="ECO:0000256" key="9">
    <source>
        <dbReference type="ARBA" id="ARBA00023136"/>
    </source>
</evidence>
<evidence type="ECO:0000256" key="13">
    <source>
        <dbReference type="SAM" id="SignalP"/>
    </source>
</evidence>
<keyword evidence="2 11" id="KW-0813">Transport</keyword>
<name>K9CYB6_SPHYA</name>
<keyword evidence="10 11" id="KW-0998">Cell outer membrane</keyword>
<dbReference type="Pfam" id="PF00593">
    <property type="entry name" value="TonB_dep_Rec_b-barrel"/>
    <property type="match status" value="1"/>
</dbReference>
<feature type="signal peptide" evidence="13">
    <location>
        <begin position="1"/>
        <end position="26"/>
    </location>
</feature>
<keyword evidence="17" id="KW-1185">Reference proteome</keyword>
<dbReference type="Proteomes" id="UP000009887">
    <property type="component" value="Unassembled WGS sequence"/>
</dbReference>
<dbReference type="AlphaFoldDB" id="K9CYB6"/>
<evidence type="ECO:0000256" key="3">
    <source>
        <dbReference type="ARBA" id="ARBA00022452"/>
    </source>
</evidence>
<evidence type="ECO:0000313" key="16">
    <source>
        <dbReference type="EMBL" id="EKU75866.1"/>
    </source>
</evidence>
<keyword evidence="9 11" id="KW-0472">Membrane</keyword>
<keyword evidence="3 11" id="KW-1134">Transmembrane beta strand</keyword>
<keyword evidence="6" id="KW-0408">Iron</keyword>
<keyword evidence="7" id="KW-0406">Ion transport</keyword>
<dbReference type="Gene3D" id="2.40.170.20">
    <property type="entry name" value="TonB-dependent receptor, beta-barrel domain"/>
    <property type="match status" value="1"/>
</dbReference>
<dbReference type="InterPro" id="IPR012910">
    <property type="entry name" value="Plug_dom"/>
</dbReference>
<accession>K9CYB6</accession>
<evidence type="ECO:0000256" key="5">
    <source>
        <dbReference type="ARBA" id="ARBA00022692"/>
    </source>
</evidence>
<evidence type="ECO:0000256" key="12">
    <source>
        <dbReference type="RuleBase" id="RU003357"/>
    </source>
</evidence>
<dbReference type="EMBL" id="AGZU01000007">
    <property type="protein sequence ID" value="EKU75866.1"/>
    <property type="molecule type" value="Genomic_DNA"/>
</dbReference>
<keyword evidence="4" id="KW-0410">Iron transport</keyword>
<protein>
    <recommendedName>
        <fullName evidence="18">TonB-dependent receptor plug domain-containing protein</fullName>
    </recommendedName>
</protein>
<feature type="domain" description="TonB-dependent receptor-like beta-barrel" evidence="14">
    <location>
        <begin position="307"/>
        <end position="750"/>
    </location>
</feature>
<dbReference type="Pfam" id="PF07715">
    <property type="entry name" value="Plug"/>
    <property type="match status" value="1"/>
</dbReference>
<dbReference type="InterPro" id="IPR000531">
    <property type="entry name" value="Beta-barrel_TonB"/>
</dbReference>
<dbReference type="PROSITE" id="PS52016">
    <property type="entry name" value="TONB_DEPENDENT_REC_3"/>
    <property type="match status" value="1"/>
</dbReference>
<dbReference type="GO" id="GO:0006826">
    <property type="term" value="P:iron ion transport"/>
    <property type="evidence" value="ECO:0007669"/>
    <property type="project" value="UniProtKB-KW"/>
</dbReference>
<keyword evidence="8 12" id="KW-0798">TonB box</keyword>
<evidence type="ECO:0000313" key="17">
    <source>
        <dbReference type="Proteomes" id="UP000009887"/>
    </source>
</evidence>
<dbReference type="RefSeq" id="WP_004208262.1">
    <property type="nucleotide sequence ID" value="NZ_JH992904.1"/>
</dbReference>
<keyword evidence="13" id="KW-0732">Signal</keyword>
<sequence>MKQALIGRLLATVAAGPALMLATAQAQDTATAPVPQADAGAGEIIVTARKRDERLIDVPVAVSALSTDQIERYATTSFQAISQQVPQLVIAESQNQVGGSINLRGIGAGISNPSTETAVTLNFDGVPISYGNAIRLGQIDLGRVEVLKGPQALFYGKNSPGGIVSLISQDPGKDFEAKLRTGYEFMADQRFVEASASVPLTDGLAARVVGYYSKEDGWFRNVAEPIAGITPGRGADSLNSEDVFVRGTLAYDAGGSTRIKAKVNYGQRERDGVGPTGLSQIIYCPAGVSRYGSTDCTLNRNFYDAILAPATAASDPSYGDGVPFMKSKQFLASLSIDQDLGDAYTLSSVTGYYRLRERSVDSFTFSNNPYFGASNDITAKGFSQELRLASDYDGPLNFLVGGFFQDAHFLTRQAFTTNFGTPFVVGSTYYDVHTKATSVFGQLRYKIADPLELAVGGRYSWEDKSLTGTSLGSPIQILGPKQNYTDFSPDVTLTWRPDSDRTVYAAYREGFTSGGFNTVPTRLRTDADQSRAAIDLSYDQMTAKGGEIGTKGYVADRQILYDLVGYYYKYSGLQLSRYDNASFTQLTQNAGGAEIKGAELSLTIRPRTLAGLTFNTAIAYNNARYTDFIGGCYAGQSIAQGCNLNPLNPNLPQSTWGTAANPYQNQDQTGQRLFRAPEIAITGGFTYDHSFADRLGGSLSVDFNYSSAYVTQTEGNPRTLQDDYVQLNAALSINGGAGKPWELSLIGRNLTNKLIIVGGSVVGASAAGTGTNAVREGDILGSLGAPRAVMLQLTVKSGLLGGR</sequence>
<evidence type="ECO:0000256" key="7">
    <source>
        <dbReference type="ARBA" id="ARBA00023065"/>
    </source>
</evidence>
<dbReference type="SUPFAM" id="SSF56935">
    <property type="entry name" value="Porins"/>
    <property type="match status" value="1"/>
</dbReference>
<dbReference type="PANTHER" id="PTHR32552">
    <property type="entry name" value="FERRICHROME IRON RECEPTOR-RELATED"/>
    <property type="match status" value="1"/>
</dbReference>
<dbReference type="PATRIC" id="fig|883163.3.peg.1248"/>
<evidence type="ECO:0000256" key="1">
    <source>
        <dbReference type="ARBA" id="ARBA00004571"/>
    </source>
</evidence>
<evidence type="ECO:0008006" key="18">
    <source>
        <dbReference type="Google" id="ProtNLM"/>
    </source>
</evidence>
<evidence type="ECO:0000256" key="4">
    <source>
        <dbReference type="ARBA" id="ARBA00022496"/>
    </source>
</evidence>
<organism evidence="16 17">
    <name type="scientific">Sphingobium yanoikuyae ATCC 51230</name>
    <dbReference type="NCBI Taxonomy" id="883163"/>
    <lineage>
        <taxon>Bacteria</taxon>
        <taxon>Pseudomonadati</taxon>
        <taxon>Pseudomonadota</taxon>
        <taxon>Alphaproteobacteria</taxon>
        <taxon>Sphingomonadales</taxon>
        <taxon>Sphingomonadaceae</taxon>
        <taxon>Sphingobium</taxon>
    </lineage>
</organism>
<keyword evidence="5 11" id="KW-0812">Transmembrane</keyword>
<dbReference type="PANTHER" id="PTHR32552:SF81">
    <property type="entry name" value="TONB-DEPENDENT OUTER MEMBRANE RECEPTOR"/>
    <property type="match status" value="1"/>
</dbReference>
<comment type="caution">
    <text evidence="16">The sequence shown here is derived from an EMBL/GenBank/DDBJ whole genome shotgun (WGS) entry which is preliminary data.</text>
</comment>
<dbReference type="InterPro" id="IPR039426">
    <property type="entry name" value="TonB-dep_rcpt-like"/>
</dbReference>
<evidence type="ECO:0000256" key="6">
    <source>
        <dbReference type="ARBA" id="ARBA00023004"/>
    </source>
</evidence>
<dbReference type="GO" id="GO:0009279">
    <property type="term" value="C:cell outer membrane"/>
    <property type="evidence" value="ECO:0007669"/>
    <property type="project" value="UniProtKB-SubCell"/>
</dbReference>
<evidence type="ECO:0000256" key="11">
    <source>
        <dbReference type="PROSITE-ProRule" id="PRU01360"/>
    </source>
</evidence>
<dbReference type="Gene3D" id="2.170.130.10">
    <property type="entry name" value="TonB-dependent receptor, plug domain"/>
    <property type="match status" value="1"/>
</dbReference>
<evidence type="ECO:0000256" key="8">
    <source>
        <dbReference type="ARBA" id="ARBA00023077"/>
    </source>
</evidence>
<comment type="similarity">
    <text evidence="11 12">Belongs to the TonB-dependent receptor family.</text>
</comment>
<gene>
    <name evidence="16" type="ORF">HMPREF9718_01218</name>
</gene>
<feature type="domain" description="TonB-dependent receptor plug" evidence="15">
    <location>
        <begin position="55"/>
        <end position="163"/>
    </location>
</feature>
<dbReference type="InterPro" id="IPR037066">
    <property type="entry name" value="Plug_dom_sf"/>
</dbReference>
<evidence type="ECO:0000256" key="10">
    <source>
        <dbReference type="ARBA" id="ARBA00023237"/>
    </source>
</evidence>
<feature type="chain" id="PRO_5003928157" description="TonB-dependent receptor plug domain-containing protein" evidence="13">
    <location>
        <begin position="27"/>
        <end position="803"/>
    </location>
</feature>
<reference evidence="16 17" key="1">
    <citation type="submission" date="2012-09" db="EMBL/GenBank/DDBJ databases">
        <title>The Genome Sequence of Sphingobium yanoikuyae ATCC 51230.</title>
        <authorList>
            <consortium name="The Broad Institute Genome Sequencing Platform"/>
            <person name="Earl A."/>
            <person name="Ward D."/>
            <person name="Feldgarden M."/>
            <person name="Gevers D."/>
            <person name="Huys G."/>
            <person name="Walker B."/>
            <person name="Young S.K."/>
            <person name="Zeng Q."/>
            <person name="Gargeya S."/>
            <person name="Fitzgerald M."/>
            <person name="Haas B."/>
            <person name="Abouelleil A."/>
            <person name="Alvarado L."/>
            <person name="Arachchi H.M."/>
            <person name="Berlin A.M."/>
            <person name="Chapman S.B."/>
            <person name="Goldberg J."/>
            <person name="Griggs A."/>
            <person name="Gujja S."/>
            <person name="Hansen M."/>
            <person name="Howarth C."/>
            <person name="Imamovic A."/>
            <person name="Larimer J."/>
            <person name="McCowen C."/>
            <person name="Montmayeur A."/>
            <person name="Murphy C."/>
            <person name="Neiman D."/>
            <person name="Pearson M."/>
            <person name="Priest M."/>
            <person name="Roberts A."/>
            <person name="Saif S."/>
            <person name="Shea T."/>
            <person name="Sisk P."/>
            <person name="Sykes S."/>
            <person name="Wortman J."/>
            <person name="Nusbaum C."/>
            <person name="Birren B."/>
        </authorList>
    </citation>
    <scope>NUCLEOTIDE SEQUENCE [LARGE SCALE GENOMIC DNA]</scope>
    <source>
        <strain evidence="16 17">ATCC 51230</strain>
    </source>
</reference>
<dbReference type="InterPro" id="IPR036942">
    <property type="entry name" value="Beta-barrel_TonB_sf"/>
</dbReference>
<proteinExistence type="inferred from homology"/>